<keyword evidence="6" id="KW-0472">Membrane</keyword>
<accession>Q7M914</accession>
<evidence type="ECO:0000256" key="7">
    <source>
        <dbReference type="ARBA" id="ARBA00023237"/>
    </source>
</evidence>
<dbReference type="Pfam" id="PF02321">
    <property type="entry name" value="OEP"/>
    <property type="match status" value="1"/>
</dbReference>
<reference evidence="8 9" key="1">
    <citation type="journal article" date="2003" name="Proc. Natl. Acad. Sci. U.S.A.">
        <title>Complete genome sequence and analysis of Wolinella succinogenes.</title>
        <authorList>
            <person name="Baar C."/>
            <person name="Eppinger M."/>
            <person name="Raddatz G."/>
            <person name="Simon JM."/>
            <person name="Lanz C."/>
            <person name="Klimmek O."/>
            <person name="Nandakumar R."/>
            <person name="Gross R."/>
            <person name="Rosinus A."/>
            <person name="Keller H."/>
            <person name="Jagtap P."/>
            <person name="Linke B."/>
            <person name="Meyer F."/>
            <person name="Lederer H."/>
            <person name="Schuster S.C."/>
        </authorList>
    </citation>
    <scope>NUCLEOTIDE SEQUENCE [LARGE SCALE GENOMIC DNA]</scope>
    <source>
        <strain evidence="9">ATCC 29543 / DSM 1740 / CCUG 13145 / JCM 31913 / LMG 7466 / NCTC 11488 / FDC 602W</strain>
    </source>
</reference>
<dbReference type="eggNOG" id="COG1538">
    <property type="taxonomic scope" value="Bacteria"/>
</dbReference>
<protein>
    <submittedName>
        <fullName evidence="8">PUTATIVE OUTER MEMBRANE COMPONENT OF EFFLUX SYSTEM</fullName>
    </submittedName>
</protein>
<evidence type="ECO:0000256" key="2">
    <source>
        <dbReference type="ARBA" id="ARBA00007613"/>
    </source>
</evidence>
<evidence type="ECO:0000256" key="6">
    <source>
        <dbReference type="ARBA" id="ARBA00023136"/>
    </source>
</evidence>
<dbReference type="InterPro" id="IPR003423">
    <property type="entry name" value="OMP_efflux"/>
</dbReference>
<evidence type="ECO:0000256" key="1">
    <source>
        <dbReference type="ARBA" id="ARBA00004442"/>
    </source>
</evidence>
<dbReference type="STRING" id="273121.WS1269"/>
<dbReference type="PANTHER" id="PTHR30026:SF20">
    <property type="entry name" value="OUTER MEMBRANE PROTEIN TOLC"/>
    <property type="match status" value="1"/>
</dbReference>
<proteinExistence type="inferred from homology"/>
<evidence type="ECO:0000256" key="5">
    <source>
        <dbReference type="ARBA" id="ARBA00022692"/>
    </source>
</evidence>
<dbReference type="GO" id="GO:0015562">
    <property type="term" value="F:efflux transmembrane transporter activity"/>
    <property type="evidence" value="ECO:0007669"/>
    <property type="project" value="InterPro"/>
</dbReference>
<comment type="subcellular location">
    <subcellularLocation>
        <location evidence="1">Cell outer membrane</location>
    </subcellularLocation>
</comment>
<dbReference type="InterPro" id="IPR051906">
    <property type="entry name" value="TolC-like"/>
</dbReference>
<evidence type="ECO:0000313" key="8">
    <source>
        <dbReference type="EMBL" id="CAE10348.1"/>
    </source>
</evidence>
<keyword evidence="3" id="KW-0813">Transport</keyword>
<evidence type="ECO:0000313" key="9">
    <source>
        <dbReference type="Proteomes" id="UP000000422"/>
    </source>
</evidence>
<comment type="similarity">
    <text evidence="2">Belongs to the outer membrane factor (OMF) (TC 1.B.17) family.</text>
</comment>
<dbReference type="GO" id="GO:1990281">
    <property type="term" value="C:efflux pump complex"/>
    <property type="evidence" value="ECO:0007669"/>
    <property type="project" value="TreeGrafter"/>
</dbReference>
<dbReference type="KEGG" id="wsu:WS1269"/>
<gene>
    <name evidence="8" type="ordered locus">WS1269</name>
</gene>
<dbReference type="Gene3D" id="1.20.1600.10">
    <property type="entry name" value="Outer membrane efflux proteins (OEP)"/>
    <property type="match status" value="1"/>
</dbReference>
<keyword evidence="9" id="KW-1185">Reference proteome</keyword>
<evidence type="ECO:0000256" key="3">
    <source>
        <dbReference type="ARBA" id="ARBA00022448"/>
    </source>
</evidence>
<dbReference type="PANTHER" id="PTHR30026">
    <property type="entry name" value="OUTER MEMBRANE PROTEIN TOLC"/>
    <property type="match status" value="1"/>
</dbReference>
<dbReference type="HOGENOM" id="CLU_012817_16_1_7"/>
<dbReference type="AlphaFoldDB" id="Q7M914"/>
<dbReference type="SUPFAM" id="SSF56954">
    <property type="entry name" value="Outer membrane efflux proteins (OEP)"/>
    <property type="match status" value="1"/>
</dbReference>
<keyword evidence="7" id="KW-0998">Cell outer membrane</keyword>
<dbReference type="RefSeq" id="WP_011139134.1">
    <property type="nucleotide sequence ID" value="NC_005090.1"/>
</dbReference>
<dbReference type="Proteomes" id="UP000000422">
    <property type="component" value="Chromosome"/>
</dbReference>
<name>Q7M914_WOLSU</name>
<keyword evidence="5" id="KW-0812">Transmembrane</keyword>
<dbReference type="GO" id="GO:0015288">
    <property type="term" value="F:porin activity"/>
    <property type="evidence" value="ECO:0007669"/>
    <property type="project" value="TreeGrafter"/>
</dbReference>
<dbReference type="EMBL" id="BX571660">
    <property type="protein sequence ID" value="CAE10348.1"/>
    <property type="molecule type" value="Genomic_DNA"/>
</dbReference>
<evidence type="ECO:0000256" key="4">
    <source>
        <dbReference type="ARBA" id="ARBA00022452"/>
    </source>
</evidence>
<dbReference type="GO" id="GO:0009279">
    <property type="term" value="C:cell outer membrane"/>
    <property type="evidence" value="ECO:0007669"/>
    <property type="project" value="UniProtKB-SubCell"/>
</dbReference>
<sequence>MKVWLKGAILLGICLGNIEAKELQELLLSSQNSSRMEAKERAIQSARLQEEALFAGYLPKASLGYDHQRLSKASAYTPTRVNRGYGEVSVVIFDGLAREERLEQFERLKQARIHEANFERENLALEIIEKYFSYHYTQSLLQSALQKDRELGESLRRSKILHDSELIPLDEPSALEAALEQNRYEIEAYRLHLFRYQQQLELLSGSPLESLQANSRLKEPTGGESGILREDLRAREEEVNALEHQAKTHTYWPTLSAKNSYSHYDFNSYLGEGTPSAQPERQNEFLLSAKMDIFDFGAIAKARESVRMQKLKAQSELNYAKESLQKEQKIALFTLQVLKQQLKAAQLSLKASSTALEIQRQKFSAQLLSHTDYLAALSQEFEAKAKLQTALNEYEIAKARFYFALGVPLFEQITLENRP</sequence>
<keyword evidence="4" id="KW-1134">Transmembrane beta strand</keyword>
<organism evidence="9">
    <name type="scientific">Wolinella succinogenes (strain ATCC 29543 / DSM 1740 / CCUG 13145 / JCM 31913 / LMG 7466 / NCTC 11488 / FDC 602W)</name>
    <name type="common">Vibrio succinogenes</name>
    <dbReference type="NCBI Taxonomy" id="273121"/>
    <lineage>
        <taxon>Bacteria</taxon>
        <taxon>Pseudomonadati</taxon>
        <taxon>Campylobacterota</taxon>
        <taxon>Epsilonproteobacteria</taxon>
        <taxon>Campylobacterales</taxon>
        <taxon>Helicobacteraceae</taxon>
        <taxon>Wolinella</taxon>
    </lineage>
</organism>